<evidence type="ECO:0000256" key="3">
    <source>
        <dbReference type="ARBA" id="ARBA00010358"/>
    </source>
</evidence>
<sequence length="250" mass="28129">MKRATWGLALLCPALLLAGLVLRPATEPPLTVAPELGALRHQLAQRLEQGKTGESDPLMARYQRFLAAEGSLTVPADPGLASLQLLFDEREELRQQRFTPSEQEQLFTEDRLMEQWTLRRKALAEASEADKPGLATGLEIWLAEQPQWFREAEASSHLLGELQALEPLAPAERDAVLQETLGQEATDRLHQLDQSRQAFDQQLAGYLGELTSLSVGDRALQQQEILSHWFQPEQWRRVEALTRLKLGENP</sequence>
<evidence type="ECO:0000256" key="14">
    <source>
        <dbReference type="ARBA" id="ARBA00031542"/>
    </source>
</evidence>
<evidence type="ECO:0000256" key="4">
    <source>
        <dbReference type="ARBA" id="ARBA00019692"/>
    </source>
</evidence>
<evidence type="ECO:0000256" key="11">
    <source>
        <dbReference type="ARBA" id="ARBA00023136"/>
    </source>
</evidence>
<feature type="chain" id="PRO_5014779703" description="Lipase chaperone" evidence="16">
    <location>
        <begin position="19"/>
        <end position="250"/>
    </location>
</feature>
<evidence type="ECO:0000256" key="16">
    <source>
        <dbReference type="SAM" id="SignalP"/>
    </source>
</evidence>
<evidence type="ECO:0000256" key="8">
    <source>
        <dbReference type="ARBA" id="ARBA00022963"/>
    </source>
</evidence>
<keyword evidence="8" id="KW-0442">Lipid degradation</keyword>
<keyword evidence="11" id="KW-0472">Membrane</keyword>
<evidence type="ECO:0000313" key="17">
    <source>
        <dbReference type="EMBL" id="PJC94494.1"/>
    </source>
</evidence>
<dbReference type="Proteomes" id="UP000232060">
    <property type="component" value="Unassembled WGS sequence"/>
</dbReference>
<name>A0A2M8HD65_9GAMM</name>
<dbReference type="InterPro" id="IPR004961">
    <property type="entry name" value="Lipase_chaperone"/>
</dbReference>
<protein>
    <recommendedName>
        <fullName evidence="4">Lipase chaperone</fullName>
    </recommendedName>
    <alternativeName>
        <fullName evidence="15">Lipase foldase</fullName>
    </alternativeName>
    <alternativeName>
        <fullName evidence="13">Lipase helper protein</fullName>
    </alternativeName>
    <alternativeName>
        <fullName evidence="14">Lipase modulator</fullName>
    </alternativeName>
</protein>
<evidence type="ECO:0000256" key="6">
    <source>
        <dbReference type="ARBA" id="ARBA00022519"/>
    </source>
</evidence>
<keyword evidence="9" id="KW-1133">Transmembrane helix</keyword>
<gene>
    <name evidence="17" type="ORF">CUC44_04110</name>
</gene>
<dbReference type="OrthoDB" id="5812603at2"/>
<dbReference type="Pfam" id="PF03280">
    <property type="entry name" value="Lipase_chap"/>
    <property type="match status" value="1"/>
</dbReference>
<dbReference type="GO" id="GO:0006457">
    <property type="term" value="P:protein folding"/>
    <property type="evidence" value="ECO:0007669"/>
    <property type="project" value="InterPro"/>
</dbReference>
<evidence type="ECO:0000256" key="12">
    <source>
        <dbReference type="ARBA" id="ARBA00023186"/>
    </source>
</evidence>
<evidence type="ECO:0000256" key="13">
    <source>
        <dbReference type="ARBA" id="ARBA00030948"/>
    </source>
</evidence>
<keyword evidence="5" id="KW-1003">Cell membrane</keyword>
<evidence type="ECO:0000256" key="15">
    <source>
        <dbReference type="ARBA" id="ARBA00033028"/>
    </source>
</evidence>
<keyword evidence="18" id="KW-1185">Reference proteome</keyword>
<comment type="function">
    <text evidence="1">May be involved in the folding of the extracellular lipase during its passage through the periplasm.</text>
</comment>
<dbReference type="GO" id="GO:0005886">
    <property type="term" value="C:plasma membrane"/>
    <property type="evidence" value="ECO:0007669"/>
    <property type="project" value="UniProtKB-SubCell"/>
</dbReference>
<keyword evidence="6" id="KW-0997">Cell inner membrane</keyword>
<dbReference type="GO" id="GO:0051082">
    <property type="term" value="F:unfolded protein binding"/>
    <property type="evidence" value="ECO:0007669"/>
    <property type="project" value="InterPro"/>
</dbReference>
<feature type="signal peptide" evidence="16">
    <location>
        <begin position="1"/>
        <end position="18"/>
    </location>
</feature>
<comment type="caution">
    <text evidence="17">The sequence shown here is derived from an EMBL/GenBank/DDBJ whole genome shotgun (WGS) entry which is preliminary data.</text>
</comment>
<dbReference type="GO" id="GO:0016042">
    <property type="term" value="P:lipid catabolic process"/>
    <property type="evidence" value="ECO:0007669"/>
    <property type="project" value="UniProtKB-KW"/>
</dbReference>
<evidence type="ECO:0000256" key="7">
    <source>
        <dbReference type="ARBA" id="ARBA00022692"/>
    </source>
</evidence>
<evidence type="ECO:0000256" key="1">
    <source>
        <dbReference type="ARBA" id="ARBA00003280"/>
    </source>
</evidence>
<dbReference type="RefSeq" id="WP_100858713.1">
    <property type="nucleotide sequence ID" value="NZ_PGCP01000004.1"/>
</dbReference>
<evidence type="ECO:0000256" key="2">
    <source>
        <dbReference type="ARBA" id="ARBA00004383"/>
    </source>
</evidence>
<evidence type="ECO:0000256" key="5">
    <source>
        <dbReference type="ARBA" id="ARBA00022475"/>
    </source>
</evidence>
<keyword evidence="10" id="KW-0443">Lipid metabolism</keyword>
<proteinExistence type="inferred from homology"/>
<accession>A0A2M8HD65</accession>
<comment type="subcellular location">
    <subcellularLocation>
        <location evidence="2">Cell inner membrane</location>
        <topology evidence="2">Single-pass membrane protein</topology>
        <orientation evidence="2">Periplasmic side</orientation>
    </subcellularLocation>
</comment>
<evidence type="ECO:0000256" key="9">
    <source>
        <dbReference type="ARBA" id="ARBA00022989"/>
    </source>
</evidence>
<organism evidence="17 18">
    <name type="scientific">Aeromonas lusitana</name>
    <dbReference type="NCBI Taxonomy" id="931529"/>
    <lineage>
        <taxon>Bacteria</taxon>
        <taxon>Pseudomonadati</taxon>
        <taxon>Pseudomonadota</taxon>
        <taxon>Gammaproteobacteria</taxon>
        <taxon>Aeromonadales</taxon>
        <taxon>Aeromonadaceae</taxon>
        <taxon>Aeromonas</taxon>
    </lineage>
</organism>
<dbReference type="EMBL" id="PGCP01000004">
    <property type="protein sequence ID" value="PJC94494.1"/>
    <property type="molecule type" value="Genomic_DNA"/>
</dbReference>
<evidence type="ECO:0000256" key="10">
    <source>
        <dbReference type="ARBA" id="ARBA00023098"/>
    </source>
</evidence>
<comment type="similarity">
    <text evidence="3">Belongs to the lipase chaperone family.</text>
</comment>
<reference evidence="17 18" key="1">
    <citation type="submission" date="2017-11" db="EMBL/GenBank/DDBJ databases">
        <title>Draft genome sequence of environmental isolate Aeromonas lusitania sp. nov. MDC 2473.</title>
        <authorList>
            <person name="Colston S.M."/>
            <person name="Navarro A."/>
            <person name="Martinez-Murcia A.J."/>
            <person name="Graf J."/>
        </authorList>
    </citation>
    <scope>NUCLEOTIDE SEQUENCE [LARGE SCALE GENOMIC DNA]</scope>
    <source>
        <strain evidence="17 18">MDC 2473</strain>
    </source>
</reference>
<keyword evidence="16" id="KW-0732">Signal</keyword>
<keyword evidence="7" id="KW-0812">Transmembrane</keyword>
<dbReference type="AlphaFoldDB" id="A0A2M8HD65"/>
<dbReference type="SUPFAM" id="SSF158855">
    <property type="entry name" value="Lipase chaperone-like"/>
    <property type="match status" value="1"/>
</dbReference>
<keyword evidence="12" id="KW-0143">Chaperone</keyword>
<evidence type="ECO:0000313" key="18">
    <source>
        <dbReference type="Proteomes" id="UP000232060"/>
    </source>
</evidence>